<dbReference type="EMBL" id="JBFOLK010000003">
    <property type="protein sequence ID" value="KAL2526366.1"/>
    <property type="molecule type" value="Genomic_DNA"/>
</dbReference>
<proteinExistence type="predicted"/>
<dbReference type="PANTHER" id="PTHR34222:SF79">
    <property type="entry name" value="RETROVIRUS-RELATED POL POLYPROTEIN FROM TRANSPOSON TNT 1-94"/>
    <property type="match status" value="1"/>
</dbReference>
<gene>
    <name evidence="2" type="ORF">Adt_11420</name>
</gene>
<name>A0ABD1UMT9_9LAMI</name>
<organism evidence="2 3">
    <name type="scientific">Abeliophyllum distichum</name>
    <dbReference type="NCBI Taxonomy" id="126358"/>
    <lineage>
        <taxon>Eukaryota</taxon>
        <taxon>Viridiplantae</taxon>
        <taxon>Streptophyta</taxon>
        <taxon>Embryophyta</taxon>
        <taxon>Tracheophyta</taxon>
        <taxon>Spermatophyta</taxon>
        <taxon>Magnoliopsida</taxon>
        <taxon>eudicotyledons</taxon>
        <taxon>Gunneridae</taxon>
        <taxon>Pentapetalae</taxon>
        <taxon>asterids</taxon>
        <taxon>lamiids</taxon>
        <taxon>Lamiales</taxon>
        <taxon>Oleaceae</taxon>
        <taxon>Forsythieae</taxon>
        <taxon>Abeliophyllum</taxon>
    </lineage>
</organism>
<dbReference type="PANTHER" id="PTHR34222">
    <property type="entry name" value="GAG_PRE-INTEGRS DOMAIN-CONTAINING PROTEIN"/>
    <property type="match status" value="1"/>
</dbReference>
<sequence length="210" mass="23412">MDLGERPDHSWANAQLSCEITAAESLAWAFAQINRTSDSTSNMAFAVKSDHSKRSRNNTGNYGHGTYTSNSNRNNSNARGYKGQKKERPFCTHCNFHGHTVERCYKLHGYPPGFKHKQRDSSSSNINYTAVNQVSDQDSYKPNIQLDQQNGVGNFFQSLNSNQCQQLMSMLSGQLDSSTKTATDQHETSNTSYTTDICFSVSPNPIFSSN</sequence>
<keyword evidence="3" id="KW-1185">Reference proteome</keyword>
<evidence type="ECO:0000313" key="2">
    <source>
        <dbReference type="EMBL" id="KAL2526366.1"/>
    </source>
</evidence>
<accession>A0ABD1UMT9</accession>
<evidence type="ECO:0000313" key="3">
    <source>
        <dbReference type="Proteomes" id="UP001604336"/>
    </source>
</evidence>
<feature type="region of interest" description="Disordered" evidence="1">
    <location>
        <begin position="47"/>
        <end position="84"/>
    </location>
</feature>
<dbReference type="Proteomes" id="UP001604336">
    <property type="component" value="Unassembled WGS sequence"/>
</dbReference>
<comment type="caution">
    <text evidence="2">The sequence shown here is derived from an EMBL/GenBank/DDBJ whole genome shotgun (WGS) entry which is preliminary data.</text>
</comment>
<reference evidence="3" key="1">
    <citation type="submission" date="2024-07" db="EMBL/GenBank/DDBJ databases">
        <title>Two chromosome-level genome assemblies of Korean endemic species Abeliophyllum distichum and Forsythia ovata (Oleaceae).</title>
        <authorList>
            <person name="Jang H."/>
        </authorList>
    </citation>
    <scope>NUCLEOTIDE SEQUENCE [LARGE SCALE GENOMIC DNA]</scope>
</reference>
<protein>
    <submittedName>
        <fullName evidence="2">Uncharacterized protein</fullName>
    </submittedName>
</protein>
<dbReference type="AlphaFoldDB" id="A0ABD1UMT9"/>
<evidence type="ECO:0000256" key="1">
    <source>
        <dbReference type="SAM" id="MobiDB-lite"/>
    </source>
</evidence>